<dbReference type="InterPro" id="IPR027417">
    <property type="entry name" value="P-loop_NTPase"/>
</dbReference>
<keyword evidence="1" id="KW-0547">Nucleotide-binding</keyword>
<dbReference type="AlphaFoldDB" id="A0AAE9YZG2"/>
<keyword evidence="2 4" id="KW-0067">ATP-binding</keyword>
<dbReference type="EMBL" id="CP059733">
    <property type="protein sequence ID" value="WDE03229.1"/>
    <property type="molecule type" value="Genomic_DNA"/>
</dbReference>
<sequence length="247" mass="27735">MLEHIIMQLRQLKLTGMANALVSQAEQPGTYEGLAFEERLQLLADSESQERDQRKQQRLLKGAKLKLAANARDIDYHHPRGLQKSLMASLLHCDWLNKSQNLLITGPCGSGKTYIACALGHTGCMKGYSVKYYRISRLMLALSQSKADGSYSKVLQSLSKVDLLILDDWGLEPLSAVQRNDLMEIMDDRHGQASTLMISQLPTDKWYQAIGDNTLADAILDRLMHNAHRLKLKGESMRKLQSKIDGV</sequence>
<feature type="domain" description="IstB-like ATP-binding" evidence="3">
    <location>
        <begin position="8"/>
        <end position="242"/>
    </location>
</feature>
<evidence type="ECO:0000256" key="1">
    <source>
        <dbReference type="ARBA" id="ARBA00022741"/>
    </source>
</evidence>
<dbReference type="PIRSF" id="PIRSF003073">
    <property type="entry name" value="DNAC_TnpB_IstB"/>
    <property type="match status" value="1"/>
</dbReference>
<gene>
    <name evidence="4" type="ORF">SG34_017690</name>
</gene>
<name>A0AAE9YZG2_9GAMM</name>
<dbReference type="InterPro" id="IPR047661">
    <property type="entry name" value="IstB"/>
</dbReference>
<dbReference type="RefSeq" id="WP_044842375.1">
    <property type="nucleotide sequence ID" value="NZ_CP059733.1"/>
</dbReference>
<keyword evidence="5" id="KW-1185">Reference proteome</keyword>
<dbReference type="PANTHER" id="PTHR30050">
    <property type="entry name" value="CHROMOSOMAL REPLICATION INITIATOR PROTEIN DNAA"/>
    <property type="match status" value="1"/>
</dbReference>
<dbReference type="SUPFAM" id="SSF52540">
    <property type="entry name" value="P-loop containing nucleoside triphosphate hydrolases"/>
    <property type="match status" value="2"/>
</dbReference>
<dbReference type="KEGG" id="tvd:SG34_017690"/>
<dbReference type="Proteomes" id="UP000032352">
    <property type="component" value="Chromosome"/>
</dbReference>
<accession>A0AAE9YZG2</accession>
<dbReference type="GO" id="GO:0005524">
    <property type="term" value="F:ATP binding"/>
    <property type="evidence" value="ECO:0007669"/>
    <property type="project" value="UniProtKB-KW"/>
</dbReference>
<dbReference type="PANTHER" id="PTHR30050:SF4">
    <property type="entry name" value="ATP-BINDING PROTEIN RV3427C IN INSERTION SEQUENCE-RELATED"/>
    <property type="match status" value="1"/>
</dbReference>
<dbReference type="NCBIfam" id="NF038214">
    <property type="entry name" value="IS21_help_AAA"/>
    <property type="match status" value="1"/>
</dbReference>
<protein>
    <submittedName>
        <fullName evidence="4">ATP-binding protein</fullName>
    </submittedName>
</protein>
<reference evidence="4 5" key="1">
    <citation type="journal article" date="2015" name="Genome Announc.">
        <title>Draft Genome Sequences of Marine Isolates of Thalassomonas viridans and Thalassomonas actiniarum.</title>
        <authorList>
            <person name="Olonade I."/>
            <person name="van Zyl L.J."/>
            <person name="Trindade M."/>
        </authorList>
    </citation>
    <scope>NUCLEOTIDE SEQUENCE [LARGE SCALE GENOMIC DNA]</scope>
    <source>
        <strain evidence="4 5">XOM25</strain>
    </source>
</reference>
<dbReference type="GO" id="GO:0006260">
    <property type="term" value="P:DNA replication"/>
    <property type="evidence" value="ECO:0007669"/>
    <property type="project" value="TreeGrafter"/>
</dbReference>
<organism evidence="4 5">
    <name type="scientific">Thalassomonas viridans</name>
    <dbReference type="NCBI Taxonomy" id="137584"/>
    <lineage>
        <taxon>Bacteria</taxon>
        <taxon>Pseudomonadati</taxon>
        <taxon>Pseudomonadota</taxon>
        <taxon>Gammaproteobacteria</taxon>
        <taxon>Alteromonadales</taxon>
        <taxon>Colwelliaceae</taxon>
        <taxon>Thalassomonas</taxon>
    </lineage>
</organism>
<dbReference type="Gene3D" id="3.40.50.300">
    <property type="entry name" value="P-loop containing nucleotide triphosphate hydrolases"/>
    <property type="match status" value="1"/>
</dbReference>
<evidence type="ECO:0000313" key="4">
    <source>
        <dbReference type="EMBL" id="WDE03229.1"/>
    </source>
</evidence>
<reference evidence="4 5" key="2">
    <citation type="journal article" date="2022" name="Mar. Drugs">
        <title>Bioassay-Guided Fractionation Leads to the Detection of Cholic Acid Generated by the Rare Thalassomonas sp.</title>
        <authorList>
            <person name="Pheiffer F."/>
            <person name="Schneider Y.K."/>
            <person name="Hansen E.H."/>
            <person name="Andersen J.H."/>
            <person name="Isaksson J."/>
            <person name="Busche T."/>
            <person name="R C."/>
            <person name="Kalinowski J."/>
            <person name="Zyl L.V."/>
            <person name="Trindade M."/>
        </authorList>
    </citation>
    <scope>NUCLEOTIDE SEQUENCE [LARGE SCALE GENOMIC DNA]</scope>
    <source>
        <strain evidence="4 5">XOM25</strain>
    </source>
</reference>
<evidence type="ECO:0000313" key="5">
    <source>
        <dbReference type="Proteomes" id="UP000032352"/>
    </source>
</evidence>
<evidence type="ECO:0000259" key="3">
    <source>
        <dbReference type="Pfam" id="PF01695"/>
    </source>
</evidence>
<dbReference type="InterPro" id="IPR002611">
    <property type="entry name" value="IstB_ATP-bd"/>
</dbReference>
<dbReference type="InterPro" id="IPR028350">
    <property type="entry name" value="DNAC/IstB-like"/>
</dbReference>
<proteinExistence type="predicted"/>
<evidence type="ECO:0000256" key="2">
    <source>
        <dbReference type="ARBA" id="ARBA00022840"/>
    </source>
</evidence>
<dbReference type="Pfam" id="PF01695">
    <property type="entry name" value="IstB_IS21"/>
    <property type="match status" value="1"/>
</dbReference>
<dbReference type="CDD" id="cd00009">
    <property type="entry name" value="AAA"/>
    <property type="match status" value="1"/>
</dbReference>